<proteinExistence type="predicted"/>
<dbReference type="Gene3D" id="3.40.30.10">
    <property type="entry name" value="Glutaredoxin"/>
    <property type="match status" value="1"/>
</dbReference>
<accession>A0ABD6ARW4</accession>
<dbReference type="InterPro" id="IPR036249">
    <property type="entry name" value="Thioredoxin-like_sf"/>
</dbReference>
<dbReference type="RefSeq" id="WP_250872261.1">
    <property type="nucleotide sequence ID" value="NZ_JALXFV010000002.1"/>
</dbReference>
<dbReference type="SUPFAM" id="SSF52833">
    <property type="entry name" value="Thioredoxin-like"/>
    <property type="match status" value="1"/>
</dbReference>
<protein>
    <submittedName>
        <fullName evidence="2">Thioredoxin family protein</fullName>
    </submittedName>
</protein>
<dbReference type="AlphaFoldDB" id="A0ABD6ARW4"/>
<name>A0ABD6ARW4_9EURY</name>
<comment type="caution">
    <text evidence="2">The sequence shown here is derived from an EMBL/GenBank/DDBJ whole genome shotgun (WGS) entry which is preliminary data.</text>
</comment>
<organism evidence="2 3">
    <name type="scientific">Halomarina rubra</name>
    <dbReference type="NCBI Taxonomy" id="2071873"/>
    <lineage>
        <taxon>Archaea</taxon>
        <taxon>Methanobacteriati</taxon>
        <taxon>Methanobacteriota</taxon>
        <taxon>Stenosarchaea group</taxon>
        <taxon>Halobacteria</taxon>
        <taxon>Halobacteriales</taxon>
        <taxon>Natronomonadaceae</taxon>
        <taxon>Halomarina</taxon>
    </lineage>
</organism>
<dbReference type="EMBL" id="JBHUDC010000002">
    <property type="protein sequence ID" value="MFD1512278.1"/>
    <property type="molecule type" value="Genomic_DNA"/>
</dbReference>
<sequence length="235" mass="25229">MTGDDTAGTPATSPPETAERLLDALVEEGVVLERADGTLALSESYDATHDIYHDSYGDATDEAFERAVADVFDLSADEAEARIAEEGVTREMLVAYLAVQSELDGSYSREERARMAAMVEDLSPESPVPEVVERLDDDGYETFLATHDRAVVTVWKRHCDPCAAVKRDLDAILEAVPSDVAVGGVDGVETPAFRRTADVTVAPALVVFVDGQPAETLTGRFTAEQVADACARAFD</sequence>
<feature type="domain" description="Thioredoxin" evidence="1">
    <location>
        <begin position="132"/>
        <end position="228"/>
    </location>
</feature>
<keyword evidence="3" id="KW-1185">Reference proteome</keyword>
<evidence type="ECO:0000313" key="3">
    <source>
        <dbReference type="Proteomes" id="UP001597187"/>
    </source>
</evidence>
<dbReference type="Proteomes" id="UP001597187">
    <property type="component" value="Unassembled WGS sequence"/>
</dbReference>
<evidence type="ECO:0000313" key="2">
    <source>
        <dbReference type="EMBL" id="MFD1512278.1"/>
    </source>
</evidence>
<dbReference type="InterPro" id="IPR013766">
    <property type="entry name" value="Thioredoxin_domain"/>
</dbReference>
<gene>
    <name evidence="2" type="ORF">ACFSBT_03165</name>
</gene>
<reference evidence="2 3" key="1">
    <citation type="journal article" date="2019" name="Int. J. Syst. Evol. Microbiol.">
        <title>The Global Catalogue of Microorganisms (GCM) 10K type strain sequencing project: providing services to taxonomists for standard genome sequencing and annotation.</title>
        <authorList>
            <consortium name="The Broad Institute Genomics Platform"/>
            <consortium name="The Broad Institute Genome Sequencing Center for Infectious Disease"/>
            <person name="Wu L."/>
            <person name="Ma J."/>
        </authorList>
    </citation>
    <scope>NUCLEOTIDE SEQUENCE [LARGE SCALE GENOMIC DNA]</scope>
    <source>
        <strain evidence="2 3">CGMCC 1.12563</strain>
    </source>
</reference>
<dbReference type="Pfam" id="PF00085">
    <property type="entry name" value="Thioredoxin"/>
    <property type="match status" value="1"/>
</dbReference>
<dbReference type="CDD" id="cd02947">
    <property type="entry name" value="TRX_family"/>
    <property type="match status" value="1"/>
</dbReference>
<evidence type="ECO:0000259" key="1">
    <source>
        <dbReference type="Pfam" id="PF00085"/>
    </source>
</evidence>